<dbReference type="PIRSF" id="PIRSF006487">
    <property type="entry name" value="GcvT"/>
    <property type="match status" value="1"/>
</dbReference>
<reference evidence="3" key="1">
    <citation type="submission" date="2022-10" db="EMBL/GenBank/DDBJ databases">
        <title>Hoeflea sp. J2-29, isolated from marine algae.</title>
        <authorList>
            <person name="Kristyanto S."/>
            <person name="Kim J.M."/>
            <person name="Jeon C.O."/>
        </authorList>
    </citation>
    <scope>NUCLEOTIDE SEQUENCE</scope>
    <source>
        <strain evidence="3">J2-29</strain>
    </source>
</reference>
<name>A0ABT3YIV8_9HYPH</name>
<dbReference type="InterPro" id="IPR006222">
    <property type="entry name" value="GCVT_N"/>
</dbReference>
<evidence type="ECO:0000259" key="1">
    <source>
        <dbReference type="Pfam" id="PF01571"/>
    </source>
</evidence>
<dbReference type="Pfam" id="PF01571">
    <property type="entry name" value="GCV_T"/>
    <property type="match status" value="1"/>
</dbReference>
<dbReference type="PANTHER" id="PTHR43757">
    <property type="entry name" value="AMINOMETHYLTRANSFERASE"/>
    <property type="match status" value="1"/>
</dbReference>
<dbReference type="PANTHER" id="PTHR43757:SF2">
    <property type="entry name" value="AMINOMETHYLTRANSFERASE, MITOCHONDRIAL"/>
    <property type="match status" value="1"/>
</dbReference>
<evidence type="ECO:0000313" key="3">
    <source>
        <dbReference type="EMBL" id="MCY0095833.1"/>
    </source>
</evidence>
<dbReference type="SUPFAM" id="SSF101790">
    <property type="entry name" value="Aminomethyltransferase beta-barrel domain"/>
    <property type="match status" value="1"/>
</dbReference>
<dbReference type="InterPro" id="IPR027266">
    <property type="entry name" value="TrmE/GcvT-like"/>
</dbReference>
<feature type="domain" description="Aminomethyltransferase C-terminal" evidence="2">
    <location>
        <begin position="302"/>
        <end position="365"/>
    </location>
</feature>
<organism evidence="3 4">
    <name type="scientific">Hoeflea ulvae</name>
    <dbReference type="NCBI Taxonomy" id="2983764"/>
    <lineage>
        <taxon>Bacteria</taxon>
        <taxon>Pseudomonadati</taxon>
        <taxon>Pseudomonadota</taxon>
        <taxon>Alphaproteobacteria</taxon>
        <taxon>Hyphomicrobiales</taxon>
        <taxon>Rhizobiaceae</taxon>
        <taxon>Hoeflea</taxon>
    </lineage>
</organism>
<dbReference type="Proteomes" id="UP001081283">
    <property type="component" value="Unassembled WGS sequence"/>
</dbReference>
<dbReference type="SUPFAM" id="SSF103025">
    <property type="entry name" value="Folate-binding domain"/>
    <property type="match status" value="1"/>
</dbReference>
<sequence length="401" mass="44821">MTATAEPVAQVVSGLKSGPFHDRLVAHNRQQAWMNWMGYASPSVLDSVEFEYFAIRNQSTLFDISPMCKYAITGPDAEAVLNRLVTRDIRKLKPGRVAYCIWLDEDGQVVDDGTVFRLSETEFRLCCQEPQLSWLEDIAWGFDVSISDVTRDIAGLALQGPTSCALLKDLGLAGIETLKTFGIAEFAIGGADVTISRTGFTGDLGYELWIAPADALTIWDALMGAGKLRGLRVIGYEALDMARIEAGFLLPKVDFLSAQTVLRPDRANTPYELGLEWLVTLDKPHFNGRRALLDLSGQTPPRKLVAIEIERDKPAHNALVYHKKSREVGMVTSALWSPTCKRNIAYAWLDAPYGQSVTTDLWVEIYLQKEIRWQRRMARCHPASRPFFSHPRRTATPPADY</sequence>
<dbReference type="InterPro" id="IPR028896">
    <property type="entry name" value="GcvT/YgfZ/DmdA"/>
</dbReference>
<comment type="caution">
    <text evidence="3">The sequence shown here is derived from an EMBL/GenBank/DDBJ whole genome shotgun (WGS) entry which is preliminary data.</text>
</comment>
<dbReference type="Gene3D" id="3.30.1360.120">
    <property type="entry name" value="Probable tRNA modification gtpase trme, domain 1"/>
    <property type="match status" value="1"/>
</dbReference>
<dbReference type="EMBL" id="JAOVZQ010000001">
    <property type="protein sequence ID" value="MCY0095833.1"/>
    <property type="molecule type" value="Genomic_DNA"/>
</dbReference>
<keyword evidence="4" id="KW-1185">Reference proteome</keyword>
<proteinExistence type="predicted"/>
<evidence type="ECO:0000313" key="4">
    <source>
        <dbReference type="Proteomes" id="UP001081283"/>
    </source>
</evidence>
<dbReference type="InterPro" id="IPR013977">
    <property type="entry name" value="GcvT_C"/>
</dbReference>
<evidence type="ECO:0000259" key="2">
    <source>
        <dbReference type="Pfam" id="PF08669"/>
    </source>
</evidence>
<dbReference type="RefSeq" id="WP_267613701.1">
    <property type="nucleotide sequence ID" value="NZ_JAOVZQ010000001.1"/>
</dbReference>
<accession>A0ABT3YIV8</accession>
<feature type="domain" description="GCVT N-terminal" evidence="1">
    <location>
        <begin position="33"/>
        <end position="283"/>
    </location>
</feature>
<protein>
    <submittedName>
        <fullName evidence="3">Aminomethyltransferase family protein</fullName>
    </submittedName>
</protein>
<dbReference type="Pfam" id="PF08669">
    <property type="entry name" value="GCV_T_C"/>
    <property type="match status" value="1"/>
</dbReference>
<dbReference type="InterPro" id="IPR029043">
    <property type="entry name" value="GcvT/YgfZ_C"/>
</dbReference>
<gene>
    <name evidence="3" type="ORF">OEG82_17680</name>
</gene>